<evidence type="ECO:0000259" key="5">
    <source>
        <dbReference type="PROSITE" id="PS50977"/>
    </source>
</evidence>
<dbReference type="RefSeq" id="WP_378265817.1">
    <property type="nucleotide sequence ID" value="NZ_JBHUKR010000007.1"/>
</dbReference>
<dbReference type="PANTHER" id="PTHR30055:SF234">
    <property type="entry name" value="HTH-TYPE TRANSCRIPTIONAL REGULATOR BETI"/>
    <property type="match status" value="1"/>
</dbReference>
<dbReference type="EMBL" id="JBHUKR010000007">
    <property type="protein sequence ID" value="MFD2417833.1"/>
    <property type="molecule type" value="Genomic_DNA"/>
</dbReference>
<keyword evidence="2 4" id="KW-0238">DNA-binding</keyword>
<dbReference type="PROSITE" id="PS50977">
    <property type="entry name" value="HTH_TETR_2"/>
    <property type="match status" value="1"/>
</dbReference>
<feature type="DNA-binding region" description="H-T-H motif" evidence="4">
    <location>
        <begin position="41"/>
        <end position="60"/>
    </location>
</feature>
<comment type="caution">
    <text evidence="6">The sequence shown here is derived from an EMBL/GenBank/DDBJ whole genome shotgun (WGS) entry which is preliminary data.</text>
</comment>
<name>A0ABW5FS22_9PSEU</name>
<dbReference type="Gene3D" id="1.10.357.10">
    <property type="entry name" value="Tetracycline Repressor, domain 2"/>
    <property type="match status" value="1"/>
</dbReference>
<keyword evidence="3" id="KW-0804">Transcription</keyword>
<organism evidence="6 7">
    <name type="scientific">Amycolatopsis pigmentata</name>
    <dbReference type="NCBI Taxonomy" id="450801"/>
    <lineage>
        <taxon>Bacteria</taxon>
        <taxon>Bacillati</taxon>
        <taxon>Actinomycetota</taxon>
        <taxon>Actinomycetes</taxon>
        <taxon>Pseudonocardiales</taxon>
        <taxon>Pseudonocardiaceae</taxon>
        <taxon>Amycolatopsis</taxon>
    </lineage>
</organism>
<sequence length="220" mass="23928">MSTAGGRGPGRPRKLPAAEQRERVLSAACQAFAAHGRQGTTIEEIARLAGLTRQAVYEQFGDKNALFDEVVAHVEDLAYTTIAAQGAGDADLGLKPWARRNFATLFAFVAEHPEAKPILDEAERTGNPALTRLRARLAEVYTKASRQRWVAHGMEPGRADTALVTMYFAMTEALVGLSWDGPAPDREALIDLLTEFTVGGVLRLHRQSPDVIARVRGPVE</sequence>
<keyword evidence="1" id="KW-0805">Transcription regulation</keyword>
<evidence type="ECO:0000256" key="4">
    <source>
        <dbReference type="PROSITE-ProRule" id="PRU00335"/>
    </source>
</evidence>
<keyword evidence="7" id="KW-1185">Reference proteome</keyword>
<dbReference type="PRINTS" id="PR00455">
    <property type="entry name" value="HTHTETR"/>
</dbReference>
<evidence type="ECO:0000256" key="3">
    <source>
        <dbReference type="ARBA" id="ARBA00023163"/>
    </source>
</evidence>
<dbReference type="InterPro" id="IPR009057">
    <property type="entry name" value="Homeodomain-like_sf"/>
</dbReference>
<proteinExistence type="predicted"/>
<protein>
    <submittedName>
        <fullName evidence="6">TetR/AcrR family transcriptional regulator</fullName>
    </submittedName>
</protein>
<evidence type="ECO:0000256" key="1">
    <source>
        <dbReference type="ARBA" id="ARBA00023015"/>
    </source>
</evidence>
<dbReference type="Pfam" id="PF00440">
    <property type="entry name" value="TetR_N"/>
    <property type="match status" value="1"/>
</dbReference>
<evidence type="ECO:0000256" key="2">
    <source>
        <dbReference type="ARBA" id="ARBA00023125"/>
    </source>
</evidence>
<evidence type="ECO:0000313" key="6">
    <source>
        <dbReference type="EMBL" id="MFD2417833.1"/>
    </source>
</evidence>
<gene>
    <name evidence="6" type="ORF">ACFSXZ_16025</name>
</gene>
<feature type="domain" description="HTH tetR-type" evidence="5">
    <location>
        <begin position="18"/>
        <end position="78"/>
    </location>
</feature>
<dbReference type="Proteomes" id="UP001597417">
    <property type="component" value="Unassembled WGS sequence"/>
</dbReference>
<dbReference type="SUPFAM" id="SSF46689">
    <property type="entry name" value="Homeodomain-like"/>
    <property type="match status" value="1"/>
</dbReference>
<dbReference type="InterPro" id="IPR001647">
    <property type="entry name" value="HTH_TetR"/>
</dbReference>
<reference evidence="7" key="1">
    <citation type="journal article" date="2019" name="Int. J. Syst. Evol. Microbiol.">
        <title>The Global Catalogue of Microorganisms (GCM) 10K type strain sequencing project: providing services to taxonomists for standard genome sequencing and annotation.</title>
        <authorList>
            <consortium name="The Broad Institute Genomics Platform"/>
            <consortium name="The Broad Institute Genome Sequencing Center for Infectious Disease"/>
            <person name="Wu L."/>
            <person name="Ma J."/>
        </authorList>
    </citation>
    <scope>NUCLEOTIDE SEQUENCE [LARGE SCALE GENOMIC DNA]</scope>
    <source>
        <strain evidence="7">CGMCC 4.7645</strain>
    </source>
</reference>
<evidence type="ECO:0000313" key="7">
    <source>
        <dbReference type="Proteomes" id="UP001597417"/>
    </source>
</evidence>
<accession>A0ABW5FS22</accession>
<dbReference type="InterPro" id="IPR050109">
    <property type="entry name" value="HTH-type_TetR-like_transc_reg"/>
</dbReference>
<dbReference type="PANTHER" id="PTHR30055">
    <property type="entry name" value="HTH-TYPE TRANSCRIPTIONAL REGULATOR RUTR"/>
    <property type="match status" value="1"/>
</dbReference>